<evidence type="ECO:0000313" key="1">
    <source>
        <dbReference type="EMBL" id="MBB4288252.1"/>
    </source>
</evidence>
<dbReference type="EMBL" id="JACIGO010000001">
    <property type="protein sequence ID" value="MBB4288252.1"/>
    <property type="molecule type" value="Genomic_DNA"/>
</dbReference>
<gene>
    <name evidence="1" type="ORF">GGE16_000268</name>
</gene>
<proteinExistence type="predicted"/>
<protein>
    <submittedName>
        <fullName evidence="1">Uncharacterized protein</fullName>
    </submittedName>
</protein>
<dbReference type="AlphaFoldDB" id="A0AAE2STZ9"/>
<sequence length="64" mass="7049">MMYIINNGSQYEYLMADTHLTEPARFVKVGVTRLSRLSASSAARVGALTVEALLSLRKRGGDYV</sequence>
<comment type="caution">
    <text evidence="1">The sequence shown here is derived from an EMBL/GenBank/DDBJ whole genome shotgun (WGS) entry which is preliminary data.</text>
</comment>
<evidence type="ECO:0000313" key="2">
    <source>
        <dbReference type="Proteomes" id="UP000538507"/>
    </source>
</evidence>
<reference evidence="1 2" key="1">
    <citation type="submission" date="2020-08" db="EMBL/GenBank/DDBJ databases">
        <title>Genomic Encyclopedia of Type Strains, Phase IV (KMG-V): Genome sequencing to study the core and pangenomes of soil and plant-associated prokaryotes.</title>
        <authorList>
            <person name="Whitman W."/>
        </authorList>
    </citation>
    <scope>NUCLEOTIDE SEQUENCE [LARGE SCALE GENOMIC DNA]</scope>
    <source>
        <strain evidence="1 2">SEMIA 415</strain>
    </source>
</reference>
<name>A0AAE2STZ9_RHILE</name>
<organism evidence="1 2">
    <name type="scientific">Rhizobium leguminosarum</name>
    <dbReference type="NCBI Taxonomy" id="384"/>
    <lineage>
        <taxon>Bacteria</taxon>
        <taxon>Pseudomonadati</taxon>
        <taxon>Pseudomonadota</taxon>
        <taxon>Alphaproteobacteria</taxon>
        <taxon>Hyphomicrobiales</taxon>
        <taxon>Rhizobiaceae</taxon>
        <taxon>Rhizobium/Agrobacterium group</taxon>
        <taxon>Rhizobium</taxon>
    </lineage>
</organism>
<accession>A0AAE2STZ9</accession>
<dbReference type="Proteomes" id="UP000538507">
    <property type="component" value="Unassembled WGS sequence"/>
</dbReference>